<dbReference type="STRING" id="1314771.A0A197KD41"/>
<reference evidence="3 4" key="1">
    <citation type="submission" date="2016-05" db="EMBL/GenBank/DDBJ databases">
        <title>Genome sequencing reveals origins of a unique bacterial endosymbiosis in the earliest lineages of terrestrial Fungi.</title>
        <authorList>
            <consortium name="DOE Joint Genome Institute"/>
            <person name="Uehling J."/>
            <person name="Gryganskyi A."/>
            <person name="Hameed K."/>
            <person name="Tschaplinski T."/>
            <person name="Misztal P."/>
            <person name="Wu S."/>
            <person name="Desiro A."/>
            <person name="Vande Pol N."/>
            <person name="Du Z.-Y."/>
            <person name="Zienkiewicz A."/>
            <person name="Zienkiewicz K."/>
            <person name="Morin E."/>
            <person name="Tisserant E."/>
            <person name="Splivallo R."/>
            <person name="Hainaut M."/>
            <person name="Henrissat B."/>
            <person name="Ohm R."/>
            <person name="Kuo A."/>
            <person name="Yan J."/>
            <person name="Lipzen A."/>
            <person name="Nolan M."/>
            <person name="Labutti K."/>
            <person name="Barry K."/>
            <person name="Goldstein A."/>
            <person name="Labbe J."/>
            <person name="Schadt C."/>
            <person name="Tuskan G."/>
            <person name="Grigoriev I."/>
            <person name="Martin F."/>
            <person name="Vilgalys R."/>
            <person name="Bonito G."/>
        </authorList>
    </citation>
    <scope>NUCLEOTIDE SEQUENCE [LARGE SCALE GENOMIC DNA]</scope>
    <source>
        <strain evidence="3 4">AG-77</strain>
    </source>
</reference>
<evidence type="ECO:0000256" key="2">
    <source>
        <dbReference type="SAM" id="SignalP"/>
    </source>
</evidence>
<dbReference type="OrthoDB" id="2342176at2759"/>
<dbReference type="AlphaFoldDB" id="A0A197KD41"/>
<proteinExistence type="predicted"/>
<keyword evidence="2" id="KW-0732">Signal</keyword>
<dbReference type="GO" id="GO:0004497">
    <property type="term" value="F:monooxygenase activity"/>
    <property type="evidence" value="ECO:0007669"/>
    <property type="project" value="UniProtKB-KW"/>
</dbReference>
<keyword evidence="3" id="KW-0560">Oxidoreductase</keyword>
<feature type="region of interest" description="Disordered" evidence="1">
    <location>
        <begin position="219"/>
        <end position="246"/>
    </location>
</feature>
<evidence type="ECO:0000313" key="3">
    <source>
        <dbReference type="EMBL" id="OAQ34606.1"/>
    </source>
</evidence>
<gene>
    <name evidence="3" type="ORF">K457DRAFT_133609</name>
</gene>
<feature type="signal peptide" evidence="2">
    <location>
        <begin position="1"/>
        <end position="21"/>
    </location>
</feature>
<protein>
    <submittedName>
        <fullName evidence="3">Lytic polysaccharide monooxygenase</fullName>
    </submittedName>
</protein>
<dbReference type="EMBL" id="KV442017">
    <property type="protein sequence ID" value="OAQ34606.1"/>
    <property type="molecule type" value="Genomic_DNA"/>
</dbReference>
<dbReference type="PANTHER" id="PTHR36182:SF1">
    <property type="entry name" value="PROTEIN, PUTATIVE (AFU_ORTHOLOGUE AFUA_6G10930)-RELATED"/>
    <property type="match status" value="1"/>
</dbReference>
<organism evidence="3 4">
    <name type="scientific">Linnemannia elongata AG-77</name>
    <dbReference type="NCBI Taxonomy" id="1314771"/>
    <lineage>
        <taxon>Eukaryota</taxon>
        <taxon>Fungi</taxon>
        <taxon>Fungi incertae sedis</taxon>
        <taxon>Mucoromycota</taxon>
        <taxon>Mortierellomycotina</taxon>
        <taxon>Mortierellomycetes</taxon>
        <taxon>Mortierellales</taxon>
        <taxon>Mortierellaceae</taxon>
        <taxon>Linnemannia</taxon>
    </lineage>
</organism>
<feature type="chain" id="PRO_5008276788" evidence="2">
    <location>
        <begin position="22"/>
        <end position="270"/>
    </location>
</feature>
<dbReference type="Proteomes" id="UP000078512">
    <property type="component" value="Unassembled WGS sequence"/>
</dbReference>
<dbReference type="Gene3D" id="2.70.50.70">
    <property type="match status" value="1"/>
</dbReference>
<keyword evidence="4" id="KW-1185">Reference proteome</keyword>
<evidence type="ECO:0000313" key="4">
    <source>
        <dbReference type="Proteomes" id="UP000078512"/>
    </source>
</evidence>
<evidence type="ECO:0000256" key="1">
    <source>
        <dbReference type="SAM" id="MobiDB-lite"/>
    </source>
</evidence>
<sequence>MLRKSILLIAALQLVALVAYAHVDLITPCARYSSAPGCPPPPPGQSIDYNTNAPISSGGINNQPLCKHSVPYAKRTVYKAGQSIPTGYGIGSAHGGGHCQWALSYDREKTWVVIQTEIRTCLRGAVIGQSPTIPVTIPIDAPSGEVTFMWAWINAVGVREYYSNCADIQVIGRDGGTISGVELLLANFNTTYGIIPEFPNPTDPDGHELFDARKPITISVKGSGSGITSNPSPSPSPSKPNKNGAGRKRCQLQSTLLFILTFFVFIPLNM</sequence>
<name>A0A197KD41_9FUNG</name>
<keyword evidence="3" id="KW-0503">Monooxygenase</keyword>
<accession>A0A197KD41</accession>
<dbReference type="PANTHER" id="PTHR36182">
    <property type="entry name" value="PROTEIN, PUTATIVE (AFU_ORTHOLOGUE AFUA_6G10930)-RELATED"/>
    <property type="match status" value="1"/>
</dbReference>